<dbReference type="PANTHER" id="PTHR30005:SF0">
    <property type="entry name" value="RETROGRADE REGULATION PROTEIN 2"/>
    <property type="match status" value="1"/>
</dbReference>
<dbReference type="SUPFAM" id="SSF109604">
    <property type="entry name" value="HD-domain/PDEase-like"/>
    <property type="match status" value="1"/>
</dbReference>
<dbReference type="EMBL" id="VSSQ01072421">
    <property type="protein sequence ID" value="MPN23809.1"/>
    <property type="molecule type" value="Genomic_DNA"/>
</dbReference>
<sequence length="195" mass="22979">MMDIQNYLQYDDIYAVLQKYITFRDHSHEKKVSEYARIIVNSLDPTFSFSTEERNMLEYSAYLHDIGYFINKKSHHKHTSYIIFNDPTFNCLPLDLRSILALVSRGHRKSIGKSINDHTYSEQTIIRRLASVLRLADSIDHMHEVDVCIDEIVISKEHLILYLKGRDIIKVIKRINEKSDLFRENFNMDVLVQGI</sequence>
<dbReference type="GO" id="GO:0006357">
    <property type="term" value="P:regulation of transcription by RNA polymerase II"/>
    <property type="evidence" value="ECO:0007669"/>
    <property type="project" value="TreeGrafter"/>
</dbReference>
<feature type="domain" description="Ppx/GppA phosphatase C-terminal" evidence="1">
    <location>
        <begin position="25"/>
        <end position="163"/>
    </location>
</feature>
<dbReference type="PANTHER" id="PTHR30005">
    <property type="entry name" value="EXOPOLYPHOSPHATASE"/>
    <property type="match status" value="1"/>
</dbReference>
<dbReference type="InterPro" id="IPR050273">
    <property type="entry name" value="GppA/Ppx_hydrolase"/>
</dbReference>
<dbReference type="Gene3D" id="1.10.3210.10">
    <property type="entry name" value="Hypothetical protein af1432"/>
    <property type="match status" value="1"/>
</dbReference>
<dbReference type="AlphaFoldDB" id="A0A645GDG7"/>
<accession>A0A645GDG7</accession>
<reference evidence="2" key="1">
    <citation type="submission" date="2019-08" db="EMBL/GenBank/DDBJ databases">
        <authorList>
            <person name="Kucharzyk K."/>
            <person name="Murdoch R.W."/>
            <person name="Higgins S."/>
            <person name="Loffler F."/>
        </authorList>
    </citation>
    <scope>NUCLEOTIDE SEQUENCE</scope>
</reference>
<proteinExistence type="predicted"/>
<protein>
    <recommendedName>
        <fullName evidence="1">Ppx/GppA phosphatase C-terminal domain-containing protein</fullName>
    </recommendedName>
</protein>
<comment type="caution">
    <text evidence="2">The sequence shown here is derived from an EMBL/GenBank/DDBJ whole genome shotgun (WGS) entry which is preliminary data.</text>
</comment>
<organism evidence="2">
    <name type="scientific">bioreactor metagenome</name>
    <dbReference type="NCBI Taxonomy" id="1076179"/>
    <lineage>
        <taxon>unclassified sequences</taxon>
        <taxon>metagenomes</taxon>
        <taxon>ecological metagenomes</taxon>
    </lineage>
</organism>
<dbReference type="Pfam" id="PF21447">
    <property type="entry name" value="Ppx-GppA_III"/>
    <property type="match status" value="1"/>
</dbReference>
<dbReference type="InterPro" id="IPR048950">
    <property type="entry name" value="Ppx_GppA_C"/>
</dbReference>
<gene>
    <name evidence="2" type="ORF">SDC9_171202</name>
</gene>
<evidence type="ECO:0000313" key="2">
    <source>
        <dbReference type="EMBL" id="MPN23809.1"/>
    </source>
</evidence>
<name>A0A645GDG7_9ZZZZ</name>
<evidence type="ECO:0000259" key="1">
    <source>
        <dbReference type="Pfam" id="PF21447"/>
    </source>
</evidence>